<organism evidence="2 3">
    <name type="scientific">Rhodofomes roseus</name>
    <dbReference type="NCBI Taxonomy" id="34475"/>
    <lineage>
        <taxon>Eukaryota</taxon>
        <taxon>Fungi</taxon>
        <taxon>Dikarya</taxon>
        <taxon>Basidiomycota</taxon>
        <taxon>Agaricomycotina</taxon>
        <taxon>Agaricomycetes</taxon>
        <taxon>Polyporales</taxon>
        <taxon>Rhodofomes</taxon>
    </lineage>
</organism>
<evidence type="ECO:0000313" key="3">
    <source>
        <dbReference type="Proteomes" id="UP000814176"/>
    </source>
</evidence>
<feature type="compositionally biased region" description="Polar residues" evidence="1">
    <location>
        <begin position="131"/>
        <end position="140"/>
    </location>
</feature>
<accession>A0ABQ8K1D9</accession>
<keyword evidence="3" id="KW-1185">Reference proteome</keyword>
<sequence>MADYLLCQETRRWQSSSHKRADEEAIERQPLTPSTAMDASATYSHGCHDNANVDEVSVIVMALQPPPPASAYQRATWRMQPAAASNASNFPSRGLTVATSLGHNAATDIDRGEEHGDTLSPSLSSPDTSTQGLRTPTDSPDISHLSLEEKEEIKDQTYFGRERATRPNMRTMHVESSRRRADVAMEARLRSIDQKMPVICTPSLDIHGLNHMG</sequence>
<feature type="compositionally biased region" description="Low complexity" evidence="1">
    <location>
        <begin position="118"/>
        <end position="130"/>
    </location>
</feature>
<comment type="caution">
    <text evidence="2">The sequence shown here is derived from an EMBL/GenBank/DDBJ whole genome shotgun (WGS) entry which is preliminary data.</text>
</comment>
<gene>
    <name evidence="2" type="ORF">C8Q71DRAFT_372053</name>
</gene>
<feature type="compositionally biased region" description="Basic and acidic residues" evidence="1">
    <location>
        <begin position="108"/>
        <end position="117"/>
    </location>
</feature>
<name>A0ABQ8K1D9_9APHY</name>
<proteinExistence type="predicted"/>
<evidence type="ECO:0000256" key="1">
    <source>
        <dbReference type="SAM" id="MobiDB-lite"/>
    </source>
</evidence>
<dbReference type="Proteomes" id="UP000814176">
    <property type="component" value="Unassembled WGS sequence"/>
</dbReference>
<dbReference type="RefSeq" id="XP_047773593.1">
    <property type="nucleotide sequence ID" value="XM_047918135.1"/>
</dbReference>
<reference evidence="2 3" key="1">
    <citation type="journal article" date="2021" name="Environ. Microbiol.">
        <title>Gene family expansions and transcriptome signatures uncover fungal adaptations to wood decay.</title>
        <authorList>
            <person name="Hage H."/>
            <person name="Miyauchi S."/>
            <person name="Viragh M."/>
            <person name="Drula E."/>
            <person name="Min B."/>
            <person name="Chaduli D."/>
            <person name="Navarro D."/>
            <person name="Favel A."/>
            <person name="Norest M."/>
            <person name="Lesage-Meessen L."/>
            <person name="Balint B."/>
            <person name="Merenyi Z."/>
            <person name="de Eugenio L."/>
            <person name="Morin E."/>
            <person name="Martinez A.T."/>
            <person name="Baldrian P."/>
            <person name="Stursova M."/>
            <person name="Martinez M.J."/>
            <person name="Novotny C."/>
            <person name="Magnuson J.K."/>
            <person name="Spatafora J.W."/>
            <person name="Maurice S."/>
            <person name="Pangilinan J."/>
            <person name="Andreopoulos W."/>
            <person name="LaButti K."/>
            <person name="Hundley H."/>
            <person name="Na H."/>
            <person name="Kuo A."/>
            <person name="Barry K."/>
            <person name="Lipzen A."/>
            <person name="Henrissat B."/>
            <person name="Riley R."/>
            <person name="Ahrendt S."/>
            <person name="Nagy L.G."/>
            <person name="Grigoriev I.V."/>
            <person name="Martin F."/>
            <person name="Rosso M.N."/>
        </authorList>
    </citation>
    <scope>NUCLEOTIDE SEQUENCE [LARGE SCALE GENOMIC DNA]</scope>
    <source>
        <strain evidence="2 3">CIRM-BRFM 1785</strain>
    </source>
</reference>
<feature type="region of interest" description="Disordered" evidence="1">
    <location>
        <begin position="108"/>
        <end position="143"/>
    </location>
</feature>
<dbReference type="GeneID" id="71998867"/>
<dbReference type="EMBL" id="JADCUA010000032">
    <property type="protein sequence ID" value="KAH9830271.1"/>
    <property type="molecule type" value="Genomic_DNA"/>
</dbReference>
<evidence type="ECO:0000313" key="2">
    <source>
        <dbReference type="EMBL" id="KAH9830271.1"/>
    </source>
</evidence>
<protein>
    <submittedName>
        <fullName evidence="2">Uncharacterized protein</fullName>
    </submittedName>
</protein>